<keyword evidence="1" id="KW-1133">Transmembrane helix</keyword>
<dbReference type="Gramene" id="Solyc02g071285.1.1">
    <property type="protein sequence ID" value="Solyc02g071285.1.1"/>
    <property type="gene ID" value="Solyc02g071285.1"/>
</dbReference>
<evidence type="ECO:0000313" key="3">
    <source>
        <dbReference type="Proteomes" id="UP000004994"/>
    </source>
</evidence>
<feature type="transmembrane region" description="Helical" evidence="1">
    <location>
        <begin position="27"/>
        <end position="43"/>
    </location>
</feature>
<sequence length="207" mass="24029">MAIPLLKKKVIKKRVKQFKRHQSDRRITVKVLGSPLFCIVIWFKSVESMMIFSQITDLTVINIKDHHLSAEVASRTNLLIILNYSPLFTFTLFFAYDYFVAGCFVLWAEIKQKNRSCDTVGFSINKLSVTVNPAYIPPIFQPFLCIFSSVQHFTRLYRHFCLMFLSTLVKNVICFTCLGPSHVCEVYLVEIIFIYRTTDKLAQTKGY</sequence>
<keyword evidence="1" id="KW-0472">Membrane</keyword>
<dbReference type="Proteomes" id="UP000004994">
    <property type="component" value="Chromosome 2"/>
</dbReference>
<evidence type="ECO:0000256" key="1">
    <source>
        <dbReference type="SAM" id="Phobius"/>
    </source>
</evidence>
<dbReference type="InParanoid" id="A0A3Q7F4A1"/>
<reference evidence="2" key="2">
    <citation type="submission" date="2019-01" db="UniProtKB">
        <authorList>
            <consortium name="EnsemblPlants"/>
        </authorList>
    </citation>
    <scope>IDENTIFICATION</scope>
    <source>
        <strain evidence="2">cv. Heinz 1706</strain>
    </source>
</reference>
<keyword evidence="3" id="KW-1185">Reference proteome</keyword>
<reference evidence="2" key="1">
    <citation type="journal article" date="2012" name="Nature">
        <title>The tomato genome sequence provides insights into fleshy fruit evolution.</title>
        <authorList>
            <consortium name="Tomato Genome Consortium"/>
        </authorList>
    </citation>
    <scope>NUCLEOTIDE SEQUENCE [LARGE SCALE GENOMIC DNA]</scope>
    <source>
        <strain evidence="2">cv. Heinz 1706</strain>
    </source>
</reference>
<organism evidence="2">
    <name type="scientific">Solanum lycopersicum</name>
    <name type="common">Tomato</name>
    <name type="synonym">Lycopersicon esculentum</name>
    <dbReference type="NCBI Taxonomy" id="4081"/>
    <lineage>
        <taxon>Eukaryota</taxon>
        <taxon>Viridiplantae</taxon>
        <taxon>Streptophyta</taxon>
        <taxon>Embryophyta</taxon>
        <taxon>Tracheophyta</taxon>
        <taxon>Spermatophyta</taxon>
        <taxon>Magnoliopsida</taxon>
        <taxon>eudicotyledons</taxon>
        <taxon>Gunneridae</taxon>
        <taxon>Pentapetalae</taxon>
        <taxon>asterids</taxon>
        <taxon>lamiids</taxon>
        <taxon>Solanales</taxon>
        <taxon>Solanaceae</taxon>
        <taxon>Solanoideae</taxon>
        <taxon>Solaneae</taxon>
        <taxon>Solanum</taxon>
        <taxon>Solanum subgen. Lycopersicon</taxon>
    </lineage>
</organism>
<keyword evidence="1" id="KW-0812">Transmembrane</keyword>
<accession>A0A3Q7F4A1</accession>
<protein>
    <submittedName>
        <fullName evidence="2">Uncharacterized protein</fullName>
    </submittedName>
</protein>
<evidence type="ECO:0000313" key="2">
    <source>
        <dbReference type="EnsemblPlants" id="Solyc02g071285.1.1"/>
    </source>
</evidence>
<proteinExistence type="predicted"/>
<feature type="transmembrane region" description="Helical" evidence="1">
    <location>
        <begin position="87"/>
        <end position="108"/>
    </location>
</feature>
<dbReference type="AlphaFoldDB" id="A0A3Q7F4A1"/>
<name>A0A3Q7F4A1_SOLLC</name>
<dbReference type="EnsemblPlants" id="Solyc02g071285.1.1">
    <property type="protein sequence ID" value="Solyc02g071285.1.1"/>
    <property type="gene ID" value="Solyc02g071285.1"/>
</dbReference>